<dbReference type="EMBL" id="JACAQA010000032">
    <property type="protein sequence ID" value="NWB88807.1"/>
    <property type="molecule type" value="Genomic_DNA"/>
</dbReference>
<proteinExistence type="predicted"/>
<name>A0A7Y7WWL7_9PSED</name>
<accession>A0A7Y7WWL7</accession>
<dbReference type="NCBIfam" id="TIGR04255">
    <property type="entry name" value="sporadTIGR04255"/>
    <property type="match status" value="1"/>
</dbReference>
<dbReference type="InterPro" id="IPR026349">
    <property type="entry name" value="CHP04255"/>
</dbReference>
<dbReference type="Proteomes" id="UP000522864">
    <property type="component" value="Unassembled WGS sequence"/>
</dbReference>
<dbReference type="AlphaFoldDB" id="A0A7Y7WWL7"/>
<sequence>MGRKYANAPVYFTIGQVRHNPLLSLKSYLPLIQERMRKAGYPDFQAAAHMHFSFNPVTGGIDEGVPFQPEVQHAERYTFSNLEGTQGFVIEPSALSFRCTAYDTFDEFYAEIERGLEILASAVDGLAYYERIGLRYLDAITPREGEQLHQYLAQEVWGTPASLRLKEVTEFANQPLQYSHSFSESLAKVPDVGQVVSRVVIQNSEVRFPPDLAPDPLKLQERFASFKCEHAIVDVDASFGERKKYDAAEVKKRFGDLHDLVGLFFNATVTDFAREAWK</sequence>
<dbReference type="RefSeq" id="WP_177104004.1">
    <property type="nucleotide sequence ID" value="NZ_JACAQA010000032.1"/>
</dbReference>
<evidence type="ECO:0000313" key="2">
    <source>
        <dbReference type="Proteomes" id="UP000522864"/>
    </source>
</evidence>
<organism evidence="1 2">
    <name type="scientific">Pseudomonas gingeri</name>
    <dbReference type="NCBI Taxonomy" id="117681"/>
    <lineage>
        <taxon>Bacteria</taxon>
        <taxon>Pseudomonadati</taxon>
        <taxon>Pseudomonadota</taxon>
        <taxon>Gammaproteobacteria</taxon>
        <taxon>Pseudomonadales</taxon>
        <taxon>Pseudomonadaceae</taxon>
        <taxon>Pseudomonas</taxon>
    </lineage>
</organism>
<gene>
    <name evidence="1" type="ORF">HX830_28450</name>
</gene>
<comment type="caution">
    <text evidence="1">The sequence shown here is derived from an EMBL/GenBank/DDBJ whole genome shotgun (WGS) entry which is preliminary data.</text>
</comment>
<reference evidence="1 2" key="1">
    <citation type="submission" date="2020-04" db="EMBL/GenBank/DDBJ databases">
        <title>Molecular characterization of pseudomonads from Agaricus bisporus reveal novel blotch 2 pathogens in Western Europe.</title>
        <authorList>
            <person name="Taparia T."/>
            <person name="Krijger M."/>
            <person name="Haynes E."/>
            <person name="Elpinstone J.G."/>
            <person name="Noble R."/>
            <person name="Van Der Wolf J."/>
        </authorList>
    </citation>
    <scope>NUCLEOTIDE SEQUENCE [LARGE SCALE GENOMIC DNA]</scope>
    <source>
        <strain evidence="1 2">G9001</strain>
    </source>
</reference>
<evidence type="ECO:0000313" key="1">
    <source>
        <dbReference type="EMBL" id="NWB88807.1"/>
    </source>
</evidence>
<protein>
    <submittedName>
        <fullName evidence="1">TIGR04255 family protein</fullName>
    </submittedName>
</protein>